<accession>A0A9W7Y5N2</accession>
<dbReference type="SMART" id="SM00320">
    <property type="entry name" value="WD40"/>
    <property type="match status" value="6"/>
</dbReference>
<feature type="domain" description="U3 small nucleolar RNA-associated protein 15 C-terminal" evidence="7">
    <location>
        <begin position="350"/>
        <end position="492"/>
    </location>
</feature>
<dbReference type="GO" id="GO:0006364">
    <property type="term" value="P:rRNA processing"/>
    <property type="evidence" value="ECO:0007669"/>
    <property type="project" value="UniProtKB-KW"/>
</dbReference>
<dbReference type="InterPro" id="IPR015943">
    <property type="entry name" value="WD40/YVTN_repeat-like_dom_sf"/>
</dbReference>
<evidence type="ECO:0000256" key="3">
    <source>
        <dbReference type="ARBA" id="ARBA00022574"/>
    </source>
</evidence>
<dbReference type="OrthoDB" id="431715at2759"/>
<organism evidence="8 9">
    <name type="scientific">Coemansia biformis</name>
    <dbReference type="NCBI Taxonomy" id="1286918"/>
    <lineage>
        <taxon>Eukaryota</taxon>
        <taxon>Fungi</taxon>
        <taxon>Fungi incertae sedis</taxon>
        <taxon>Zoopagomycota</taxon>
        <taxon>Kickxellomycotina</taxon>
        <taxon>Kickxellomycetes</taxon>
        <taxon>Kickxellales</taxon>
        <taxon>Kickxellaceae</taxon>
        <taxon>Coemansia</taxon>
    </lineage>
</organism>
<dbReference type="AlphaFoldDB" id="A0A9W7Y5N2"/>
<evidence type="ECO:0000256" key="1">
    <source>
        <dbReference type="ARBA" id="ARBA00004604"/>
    </source>
</evidence>
<dbReference type="InterPro" id="IPR019775">
    <property type="entry name" value="WD40_repeat_CS"/>
</dbReference>
<dbReference type="Pfam" id="PF09384">
    <property type="entry name" value="UTP15_C"/>
    <property type="match status" value="1"/>
</dbReference>
<dbReference type="GO" id="GO:0005730">
    <property type="term" value="C:nucleolus"/>
    <property type="evidence" value="ECO:0007669"/>
    <property type="project" value="UniProtKB-SubCell"/>
</dbReference>
<evidence type="ECO:0000256" key="4">
    <source>
        <dbReference type="ARBA" id="ARBA00022737"/>
    </source>
</evidence>
<dbReference type="Proteomes" id="UP001143981">
    <property type="component" value="Unassembled WGS sequence"/>
</dbReference>
<reference evidence="8" key="1">
    <citation type="submission" date="2022-07" db="EMBL/GenBank/DDBJ databases">
        <title>Phylogenomic reconstructions and comparative analyses of Kickxellomycotina fungi.</title>
        <authorList>
            <person name="Reynolds N.K."/>
            <person name="Stajich J.E."/>
            <person name="Barry K."/>
            <person name="Grigoriev I.V."/>
            <person name="Crous P."/>
            <person name="Smith M.E."/>
        </authorList>
    </citation>
    <scope>NUCLEOTIDE SEQUENCE</scope>
    <source>
        <strain evidence="8">BCRC 34381</strain>
    </source>
</reference>
<sequence length="519" mass="56654">MDYKPVGAGKNVRDVRRALPEAGHWKRFQSPVLVKEYGMVTWLEFSPVKPHDLLVTASMRLQVYNSRTSQLKKTVTRFTSQARSGSYRSDGKLMVAGDDSNLVQVFDGSSRSILRTFKGHTDPVRVTRFLPNKVNVLSGSDDKTVRVWDIPSQAAVSQFDGHTDYVRSGCVFGGNPNLVASGSYDHTVRIWDLRANECVTRIEVDDPVEAVLALPGGGVVAAAAGPNVHLLDLLMGGRRLTTMGNHEKTVTSLCLDSAGGRLVAGSLDHHIKVYNVQTFKMTYSMGYPAPVLSVALSADDTRLAVGMASGVFSLRRRAVTAKEQAGAAAAAAKSPFVGSRAYYQRGASHRGGDDDLRIEQRRKRGLADYDKFLRKFEHSRALDAVLSNNRTGMTVVSLLQELLHRDGLVSALAGRDELSLDTIVRFLIKFVDHPRYTDVLVKVADTLLDIYGDLMHQSGRLADLLVRLRAKVRMELRVQQDLTMLLGSMDMLLAACRISHARAPAAAAAADDGAPAVPA</sequence>
<evidence type="ECO:0000313" key="8">
    <source>
        <dbReference type="EMBL" id="KAJ1728547.1"/>
    </source>
</evidence>
<evidence type="ECO:0000256" key="5">
    <source>
        <dbReference type="ARBA" id="ARBA00023242"/>
    </source>
</evidence>
<dbReference type="EMBL" id="JANBOI010000790">
    <property type="protein sequence ID" value="KAJ1728547.1"/>
    <property type="molecule type" value="Genomic_DNA"/>
</dbReference>
<dbReference type="PANTHER" id="PTHR19924:SF26">
    <property type="entry name" value="U3 SMALL NUCLEOLAR RNA-ASSOCIATED PROTEIN 15 HOMOLOG"/>
    <property type="match status" value="1"/>
</dbReference>
<feature type="repeat" description="WD" evidence="6">
    <location>
        <begin position="159"/>
        <end position="201"/>
    </location>
</feature>
<evidence type="ECO:0000256" key="6">
    <source>
        <dbReference type="PROSITE-ProRule" id="PRU00221"/>
    </source>
</evidence>
<evidence type="ECO:0000313" key="9">
    <source>
        <dbReference type="Proteomes" id="UP001143981"/>
    </source>
</evidence>
<protein>
    <submittedName>
        <fullName evidence="8">U3 small nucleolar RNA-associated protein</fullName>
    </submittedName>
</protein>
<name>A0A9W7Y5N2_9FUNG</name>
<dbReference type="PRINTS" id="PR00320">
    <property type="entry name" value="GPROTEINBRPT"/>
</dbReference>
<evidence type="ECO:0000259" key="7">
    <source>
        <dbReference type="Pfam" id="PF09384"/>
    </source>
</evidence>
<dbReference type="PROSITE" id="PS50294">
    <property type="entry name" value="WD_REPEATS_REGION"/>
    <property type="match status" value="2"/>
</dbReference>
<dbReference type="CDD" id="cd00200">
    <property type="entry name" value="WD40"/>
    <property type="match status" value="1"/>
</dbReference>
<dbReference type="InterPro" id="IPR001680">
    <property type="entry name" value="WD40_rpt"/>
</dbReference>
<keyword evidence="5" id="KW-0539">Nucleus</keyword>
<gene>
    <name evidence="8" type="primary">utp15</name>
    <name evidence="8" type="ORF">LPJ61_003980</name>
</gene>
<dbReference type="PANTHER" id="PTHR19924">
    <property type="entry name" value="UTP15 U3 SMALL NUCLEOLAR RNA-ASSOCIATED PROTEIN 15 FAMILY MEMBER"/>
    <property type="match status" value="1"/>
</dbReference>
<dbReference type="Pfam" id="PF00400">
    <property type="entry name" value="WD40"/>
    <property type="match status" value="3"/>
</dbReference>
<dbReference type="PROSITE" id="PS00678">
    <property type="entry name" value="WD_REPEATS_1"/>
    <property type="match status" value="2"/>
</dbReference>
<proteinExistence type="predicted"/>
<keyword evidence="4" id="KW-0677">Repeat</keyword>
<comment type="caution">
    <text evidence="8">The sequence shown here is derived from an EMBL/GenBank/DDBJ whole genome shotgun (WGS) entry which is preliminary data.</text>
</comment>
<feature type="repeat" description="WD" evidence="6">
    <location>
        <begin position="243"/>
        <end position="284"/>
    </location>
</feature>
<dbReference type="SUPFAM" id="SSF50978">
    <property type="entry name" value="WD40 repeat-like"/>
    <property type="match status" value="1"/>
</dbReference>
<keyword evidence="2" id="KW-0698">rRNA processing</keyword>
<evidence type="ECO:0000256" key="2">
    <source>
        <dbReference type="ARBA" id="ARBA00022552"/>
    </source>
</evidence>
<dbReference type="PROSITE" id="PS50082">
    <property type="entry name" value="WD_REPEATS_2"/>
    <property type="match status" value="3"/>
</dbReference>
<dbReference type="InterPro" id="IPR020472">
    <property type="entry name" value="WD40_PAC1"/>
</dbReference>
<comment type="subcellular location">
    <subcellularLocation>
        <location evidence="1">Nucleus</location>
        <location evidence="1">Nucleolus</location>
    </subcellularLocation>
</comment>
<dbReference type="InterPro" id="IPR036322">
    <property type="entry name" value="WD40_repeat_dom_sf"/>
</dbReference>
<dbReference type="Gene3D" id="2.130.10.10">
    <property type="entry name" value="YVTN repeat-like/Quinoprotein amine dehydrogenase"/>
    <property type="match status" value="2"/>
</dbReference>
<keyword evidence="3 6" id="KW-0853">WD repeat</keyword>
<feature type="repeat" description="WD" evidence="6">
    <location>
        <begin position="117"/>
        <end position="158"/>
    </location>
</feature>
<dbReference type="GO" id="GO:0045943">
    <property type="term" value="P:positive regulation of transcription by RNA polymerase I"/>
    <property type="evidence" value="ECO:0007669"/>
    <property type="project" value="TreeGrafter"/>
</dbReference>
<keyword evidence="9" id="KW-1185">Reference proteome</keyword>
<dbReference type="InterPro" id="IPR018983">
    <property type="entry name" value="U3_snoRNA-assocProt_15_C"/>
</dbReference>